<keyword evidence="1" id="KW-0645">Protease</keyword>
<dbReference type="InterPro" id="IPR036397">
    <property type="entry name" value="RNaseH_sf"/>
</dbReference>
<feature type="region of interest" description="Disordered" evidence="6">
    <location>
        <begin position="999"/>
        <end position="1029"/>
    </location>
</feature>
<dbReference type="SUPFAM" id="SSF53098">
    <property type="entry name" value="Ribonuclease H-like"/>
    <property type="match status" value="1"/>
</dbReference>
<sequence>MVLRARERKARTTLLMAIPEDHLAKFHKMTDAKDMWIAIKSRFGGNDESKKMQKYILKQQFEGFTVSNSDGIHKGYERFQSLLSQLEIHGADQVDEYDLEEMDLKWQVAMISMRINKFQKKTGRKLQFDAKEPVGFDKTKVECFKCHKNRHLPRRELTTHQKINDNYLSWLTTSQDQTLSARDKFGLGYGDYRYSGNLSYENEVFQSVFRCNASDYENPPLHKRIIKTCEMQAVPPPMTGNYLPSGPDIEIDDSKYTYGPEKTQPNEPDSQTNEVDACDSNISTETSELVFEPVVNESHVEVQPKVWSDAPIIEEYESDSDDDDENVYVKIEDLDTPSFATKHVKTPSENVKNSSTHSQKPKVNNKQLEKGITERACFVCGSFSHLIRDCDYHVKLAKQVELHKQNMSKGNGSREKTNKNLRKPIWDNTQRVNKQHQFVTLAVQTRTGNNPVNTVKASGTNYVSTARQNINKQTVLTSTALKVNTVKPSVNDVRPQNAFNKTHSLSSRPLKGTTVLRTKLTNQKIYIAKENPHRTLKNKGIIDSGCSRHMTGNKAYLADYQDINGGLVAFGGSRGYITGKGKIQTGKLDFEDVSFVKELQHFNLFSVSQMCDKMNKVLFTDTECLILSPDFKLPDENQILLKVPRQNNMYSFNLENIVPLGGLACLIAKATTDESNLWHRRLGHVNFKNLNRLVKGNLVRGLPTKLFQNDHTCVACQKGKQHKASCKAKLVSSISHTLQLLHMDLFGPTSIRSINHKTYCLVITDDFSRFSWTFFLRTKDETSAILKDFIRQIENQLNQKVKTIRCDNGTEFKNRDIIELCGLKGIKREYSNAKTPQQNGVAKRKNRTLIEAARTMLADSFLPNTFWAEAVSTACYVLNRVLVTKPHNKTPYELLTGKTPIISYIRPFGCHVTILNTIDHLGKFAGKSDEGFLVGYSLQSKAFRVYNLVTKRVEENLHINFLENKPNVAGIGPNWLFDLDYLTDSMNYHSVRSENQANLHAGQQESNQNTGTKDKIDAGDSEKEDESDQDCFELPIWHSYSSTNTSASKSDNKRGGPREEEQVFLDDLARLQRQEKEANEEAEALRKNLEQETENLVTQAGAAKSSSTNIFSTVSTTAKASGTNLVNTVSIPVSTASPNEGLSLYYEIPPLEDIHEDATDGIFTHSSYDDEGAVADFTNLGNYCEMLVLFPHQLCSKAKETNHKDFHHCLFACFLSQHEPKKISEALEDESWVDAMQEELLQFEIQKVWILIDLPYGKKAIGTKWVYRNKKDERGVVVRNKARLVAQGHRQEEGIDYDEVFAPVARLEAIRIFLAYASYMGFIVYQMDVKSAFLYGKIDEEVYVSQPPGFQDPKSPQKVYKVVKALYGLHQAPRAWYATLSTFLLKNGYRRGTIDKTLFLKKDKHDIILVQVYVDDIIFGSTKKSWCNEFEALMKSRFQMSSMGELTFFLGLQVKQKPNGIFISQDKYVDEILKKFDFANVKSASTPIETQKPLVKDEEASDVDVHLYRSMIGSLMYVTASRPDIMFSVCACSRFQVTPKTSHLTAVKRIFRYLKGKPKLGLWYPRESTFDLESYSDSDYAGANLDRKSTTGGCQFLGRRLITWQCKKQTIVATSTTEAEYVAAASCCGQVLWIQNQMLDYGFNFMNTKIYIDNESTICIVKNPVYHSKTKHIAIRHHFIRDAYEKKLIQVLKIHTNDNVADLLTKAFDGGNMNESSVDDRGDGVYLCFNVVWIYKSFLDLRRIRESLIRVTNGTEALLILTLFILCLDKVSTDHVKSPKPIRIHFNRPITHAISSTDILDLQALISRTDDHSLRSNMAALESCPKHNMIAYLEKTEGNVEFHEVINFLQRSYISHALTVSPVVSTTFVEQFWTSAKSKTINNARHITAKVAGKLVSISEASIRTDLLFDDANGIDTLPNQAIFDAIQLMGYEGDLTVLTFNKALFSPQWRFLFHTINHCLSSKSTSWDQIPTNVATAVICLTTNQKYNFSKLIFDGMIRHLEAKKKFVMYPRFISIFLAKQLVNVTVPLDHFPVNSLTSKVFSFMVKKGKHFSGKITPLFDNMLVQPTQKEGTSSERLSEAHPTPSPEPTSEAPNESMNDSSSAQSSEVPFEQQPDLSPSPSPRPSPNPSPTPNIPDSIPEHTGENLGDHSFNDTSLSGNEDAMTLQNVYDLCISLCKQVSDQAKEIKLLKAKITKLKRKANPVIKHFKRKAGLLCLLWRWWWWIFI</sequence>
<dbReference type="InterPro" id="IPR001584">
    <property type="entry name" value="Integrase_cat-core"/>
</dbReference>
<dbReference type="InterPro" id="IPR013103">
    <property type="entry name" value="RVT_2"/>
</dbReference>
<dbReference type="PANTHER" id="PTHR42648:SF32">
    <property type="entry name" value="RIBONUCLEASE H-LIKE DOMAIN, GAG-PRE-INTEGRASE DOMAIN PROTEIN-RELATED"/>
    <property type="match status" value="1"/>
</dbReference>
<dbReference type="InterPro" id="IPR057670">
    <property type="entry name" value="SH3_retrovirus"/>
</dbReference>
<feature type="compositionally biased region" description="Basic and acidic residues" evidence="6">
    <location>
        <begin position="1012"/>
        <end position="1021"/>
    </location>
</feature>
<evidence type="ECO:0000256" key="6">
    <source>
        <dbReference type="SAM" id="MobiDB-lite"/>
    </source>
</evidence>
<dbReference type="InterPro" id="IPR054722">
    <property type="entry name" value="PolX-like_BBD"/>
</dbReference>
<reference evidence="8" key="2">
    <citation type="submission" date="2022-01" db="EMBL/GenBank/DDBJ databases">
        <authorList>
            <person name="Yamashiro T."/>
            <person name="Shiraishi A."/>
            <person name="Satake H."/>
            <person name="Nakayama K."/>
        </authorList>
    </citation>
    <scope>NUCLEOTIDE SEQUENCE</scope>
</reference>
<dbReference type="PANTHER" id="PTHR42648">
    <property type="entry name" value="TRANSPOSASE, PUTATIVE-RELATED"/>
    <property type="match status" value="1"/>
</dbReference>
<feature type="compositionally biased region" description="Basic and acidic residues" evidence="6">
    <location>
        <begin position="2140"/>
        <end position="2153"/>
    </location>
</feature>
<evidence type="ECO:0000256" key="2">
    <source>
        <dbReference type="ARBA" id="ARBA00022723"/>
    </source>
</evidence>
<dbReference type="Gene3D" id="3.30.420.10">
    <property type="entry name" value="Ribonuclease H-like superfamily/Ribonuclease H"/>
    <property type="match status" value="1"/>
</dbReference>
<evidence type="ECO:0000256" key="4">
    <source>
        <dbReference type="ARBA" id="ARBA00022801"/>
    </source>
</evidence>
<dbReference type="Pfam" id="PF13976">
    <property type="entry name" value="gag_pre-integrs"/>
    <property type="match status" value="1"/>
</dbReference>
<evidence type="ECO:0000256" key="5">
    <source>
        <dbReference type="SAM" id="Coils"/>
    </source>
</evidence>
<dbReference type="InterPro" id="IPR043502">
    <property type="entry name" value="DNA/RNA_pol_sf"/>
</dbReference>
<feature type="compositionally biased region" description="Pro residues" evidence="6">
    <location>
        <begin position="2119"/>
        <end position="2135"/>
    </location>
</feature>
<evidence type="ECO:0000313" key="9">
    <source>
        <dbReference type="Proteomes" id="UP001151760"/>
    </source>
</evidence>
<evidence type="ECO:0000256" key="1">
    <source>
        <dbReference type="ARBA" id="ARBA00022670"/>
    </source>
</evidence>
<evidence type="ECO:0000256" key="3">
    <source>
        <dbReference type="ARBA" id="ARBA00022750"/>
    </source>
</evidence>
<feature type="region of interest" description="Disordered" evidence="6">
    <location>
        <begin position="2069"/>
        <end position="2160"/>
    </location>
</feature>
<dbReference type="CDD" id="cd09272">
    <property type="entry name" value="RNase_HI_RT_Ty1"/>
    <property type="match status" value="1"/>
</dbReference>
<reference evidence="8" key="1">
    <citation type="journal article" date="2022" name="Int. J. Mol. Sci.">
        <title>Draft Genome of Tanacetum Coccineum: Genomic Comparison of Closely Related Tanacetum-Family Plants.</title>
        <authorList>
            <person name="Yamashiro T."/>
            <person name="Shiraishi A."/>
            <person name="Nakayama K."/>
            <person name="Satake H."/>
        </authorList>
    </citation>
    <scope>NUCLEOTIDE SEQUENCE</scope>
</reference>
<feature type="compositionally biased region" description="Polar residues" evidence="6">
    <location>
        <begin position="347"/>
        <end position="364"/>
    </location>
</feature>
<organism evidence="8 9">
    <name type="scientific">Tanacetum coccineum</name>
    <dbReference type="NCBI Taxonomy" id="301880"/>
    <lineage>
        <taxon>Eukaryota</taxon>
        <taxon>Viridiplantae</taxon>
        <taxon>Streptophyta</taxon>
        <taxon>Embryophyta</taxon>
        <taxon>Tracheophyta</taxon>
        <taxon>Spermatophyta</taxon>
        <taxon>Magnoliopsida</taxon>
        <taxon>eudicotyledons</taxon>
        <taxon>Gunneridae</taxon>
        <taxon>Pentapetalae</taxon>
        <taxon>asterids</taxon>
        <taxon>campanulids</taxon>
        <taxon>Asterales</taxon>
        <taxon>Asteraceae</taxon>
        <taxon>Asteroideae</taxon>
        <taxon>Anthemideae</taxon>
        <taxon>Anthemidinae</taxon>
        <taxon>Tanacetum</taxon>
    </lineage>
</organism>
<comment type="caution">
    <text evidence="8">The sequence shown here is derived from an EMBL/GenBank/DDBJ whole genome shotgun (WGS) entry which is preliminary data.</text>
</comment>
<proteinExistence type="predicted"/>
<keyword evidence="5" id="KW-0175">Coiled coil</keyword>
<dbReference type="EMBL" id="BQNB010014272">
    <property type="protein sequence ID" value="GJT26202.1"/>
    <property type="molecule type" value="Genomic_DNA"/>
</dbReference>
<feature type="coiled-coil region" evidence="5">
    <location>
        <begin position="1061"/>
        <end position="1099"/>
    </location>
</feature>
<feature type="domain" description="Integrase catalytic" evidence="7">
    <location>
        <begin position="732"/>
        <end position="899"/>
    </location>
</feature>
<feature type="region of interest" description="Disordered" evidence="6">
    <location>
        <begin position="237"/>
        <end position="276"/>
    </location>
</feature>
<keyword evidence="3" id="KW-0064">Aspartyl protease</keyword>
<dbReference type="InterPro" id="IPR012337">
    <property type="entry name" value="RNaseH-like_sf"/>
</dbReference>
<dbReference type="Proteomes" id="UP001151760">
    <property type="component" value="Unassembled WGS sequence"/>
</dbReference>
<dbReference type="InterPro" id="IPR039537">
    <property type="entry name" value="Retrotran_Ty1/copia-like"/>
</dbReference>
<evidence type="ECO:0000259" key="7">
    <source>
        <dbReference type="PROSITE" id="PS50994"/>
    </source>
</evidence>
<dbReference type="Pfam" id="PF07727">
    <property type="entry name" value="RVT_2"/>
    <property type="match status" value="1"/>
</dbReference>
<dbReference type="Pfam" id="PF14223">
    <property type="entry name" value="Retrotran_gag_2"/>
    <property type="match status" value="1"/>
</dbReference>
<feature type="compositionally biased region" description="Polar residues" evidence="6">
    <location>
        <begin position="263"/>
        <end position="276"/>
    </location>
</feature>
<feature type="compositionally biased region" description="Polar residues" evidence="6">
    <location>
        <begin position="2099"/>
        <end position="2109"/>
    </location>
</feature>
<protein>
    <submittedName>
        <fullName evidence="8">Retrovirus-related pol polyprotein from transposon TNT 1-94</fullName>
    </submittedName>
</protein>
<keyword evidence="4" id="KW-0378">Hydrolase</keyword>
<dbReference type="PROSITE" id="PS50994">
    <property type="entry name" value="INTEGRASE"/>
    <property type="match status" value="1"/>
</dbReference>
<dbReference type="SUPFAM" id="SSF56672">
    <property type="entry name" value="DNA/RNA polymerases"/>
    <property type="match status" value="1"/>
</dbReference>
<dbReference type="Pfam" id="PF00665">
    <property type="entry name" value="rve"/>
    <property type="match status" value="1"/>
</dbReference>
<feature type="region of interest" description="Disordered" evidence="6">
    <location>
        <begin position="344"/>
        <end position="364"/>
    </location>
</feature>
<name>A0ABQ5CIM0_9ASTR</name>
<accession>A0ABQ5CIM0</accession>
<evidence type="ECO:0000313" key="8">
    <source>
        <dbReference type="EMBL" id="GJT26202.1"/>
    </source>
</evidence>
<gene>
    <name evidence="8" type="ORF">Tco_0906477</name>
</gene>
<dbReference type="Pfam" id="PF22936">
    <property type="entry name" value="Pol_BBD"/>
    <property type="match status" value="1"/>
</dbReference>
<keyword evidence="9" id="KW-1185">Reference proteome</keyword>
<dbReference type="InterPro" id="IPR025724">
    <property type="entry name" value="GAG-pre-integrase_dom"/>
</dbReference>
<feature type="compositionally biased region" description="Polar residues" evidence="6">
    <location>
        <begin position="999"/>
        <end position="1011"/>
    </location>
</feature>
<keyword evidence="2" id="KW-0479">Metal-binding</keyword>
<dbReference type="Pfam" id="PF25597">
    <property type="entry name" value="SH3_retrovirus"/>
    <property type="match status" value="1"/>
</dbReference>